<organism evidence="14 15">
    <name type="scientific">Thiomicrospira cyclica (strain DSM 14477 / JCM 11371 / ALM1)</name>
    <name type="common">Thioalkalimicrobium cyclicum</name>
    <dbReference type="NCBI Taxonomy" id="717773"/>
    <lineage>
        <taxon>Bacteria</taxon>
        <taxon>Pseudomonadati</taxon>
        <taxon>Pseudomonadota</taxon>
        <taxon>Gammaproteobacteria</taxon>
        <taxon>Thiotrichales</taxon>
        <taxon>Piscirickettsiaceae</taxon>
        <taxon>Thiomicrospira</taxon>
    </lineage>
</organism>
<evidence type="ECO:0000313" key="15">
    <source>
        <dbReference type="Proteomes" id="UP000009232"/>
    </source>
</evidence>
<keyword evidence="3" id="KW-0963">Cytoplasm</keyword>
<evidence type="ECO:0000256" key="7">
    <source>
        <dbReference type="ARBA" id="ARBA00022927"/>
    </source>
</evidence>
<dbReference type="Pfam" id="PF21090">
    <property type="entry name" value="P-loop_SecA"/>
    <property type="match status" value="2"/>
</dbReference>
<dbReference type="SMART" id="SM00957">
    <property type="entry name" value="SecA_DEAD"/>
    <property type="match status" value="1"/>
</dbReference>
<evidence type="ECO:0000259" key="11">
    <source>
        <dbReference type="PROSITE" id="PS51192"/>
    </source>
</evidence>
<evidence type="ECO:0000256" key="2">
    <source>
        <dbReference type="ARBA" id="ARBA00022475"/>
    </source>
</evidence>
<dbReference type="PANTHER" id="PTHR30612">
    <property type="entry name" value="SECA INNER MEMBRANE COMPONENT OF SEC PROTEIN SECRETION SYSTEM"/>
    <property type="match status" value="1"/>
</dbReference>
<dbReference type="FunFam" id="3.40.50.300:FF:000429">
    <property type="entry name" value="Preprotein translocase subunit SecA"/>
    <property type="match status" value="1"/>
</dbReference>
<evidence type="ECO:0000256" key="9">
    <source>
        <dbReference type="ARBA" id="ARBA00023010"/>
    </source>
</evidence>
<evidence type="ECO:0000256" key="8">
    <source>
        <dbReference type="ARBA" id="ARBA00022967"/>
    </source>
</evidence>
<evidence type="ECO:0000313" key="14">
    <source>
        <dbReference type="EMBL" id="AEG31129.1"/>
    </source>
</evidence>
<reference evidence="14 15" key="1">
    <citation type="submission" date="2011-05" db="EMBL/GenBank/DDBJ databases">
        <title>Complete sequence of Thioalkalimicrobium cyclicum ALM1.</title>
        <authorList>
            <consortium name="US DOE Joint Genome Institute"/>
            <person name="Lucas S."/>
            <person name="Han J."/>
            <person name="Lapidus A."/>
            <person name="Cheng J.-F."/>
            <person name="Goodwin L."/>
            <person name="Pitluck S."/>
            <person name="Peters L."/>
            <person name="Mikhailova N."/>
            <person name="Davenport K."/>
            <person name="Han C."/>
            <person name="Tapia R."/>
            <person name="Land M."/>
            <person name="Hauser L."/>
            <person name="Kyrpides N."/>
            <person name="Ivanova N."/>
            <person name="Pagani I."/>
            <person name="Kappler U."/>
            <person name="Woyke T."/>
        </authorList>
    </citation>
    <scope>NUCLEOTIDE SEQUENCE [LARGE SCALE GENOMIC DNA]</scope>
    <source>
        <strain evidence="15">DSM 14477 / JCM 11371 / ALM1</strain>
    </source>
</reference>
<evidence type="ECO:0000259" key="12">
    <source>
        <dbReference type="PROSITE" id="PS51194"/>
    </source>
</evidence>
<evidence type="ECO:0000256" key="3">
    <source>
        <dbReference type="ARBA" id="ARBA00022490"/>
    </source>
</evidence>
<keyword evidence="5" id="KW-0547">Nucleotide-binding</keyword>
<dbReference type="EMBL" id="CP002776">
    <property type="protein sequence ID" value="AEG31129.1"/>
    <property type="molecule type" value="Genomic_DNA"/>
</dbReference>
<dbReference type="InterPro" id="IPR027417">
    <property type="entry name" value="P-loop_NTPase"/>
</dbReference>
<dbReference type="AlphaFoldDB" id="F6DAG3"/>
<protein>
    <submittedName>
        <fullName evidence="14">SecA DEAD domain protein</fullName>
    </submittedName>
</protein>
<dbReference type="SMART" id="SM00958">
    <property type="entry name" value="SecA_PP_bind"/>
    <property type="match status" value="1"/>
</dbReference>
<dbReference type="Gene3D" id="3.90.1440.10">
    <property type="entry name" value="SecA, preprotein cross-linking domain"/>
    <property type="match status" value="1"/>
</dbReference>
<dbReference type="PROSITE" id="PS51192">
    <property type="entry name" value="HELICASE_ATP_BIND_1"/>
    <property type="match status" value="1"/>
</dbReference>
<dbReference type="CDD" id="cd18803">
    <property type="entry name" value="SF2_C_secA"/>
    <property type="match status" value="1"/>
</dbReference>
<dbReference type="GO" id="GO:0006605">
    <property type="term" value="P:protein targeting"/>
    <property type="evidence" value="ECO:0007669"/>
    <property type="project" value="InterPro"/>
</dbReference>
<dbReference type="InterPro" id="IPR044722">
    <property type="entry name" value="SecA_SF2_C"/>
</dbReference>
<dbReference type="eggNOG" id="COG0653">
    <property type="taxonomic scope" value="Bacteria"/>
</dbReference>
<keyword evidence="8" id="KW-1278">Translocase</keyword>
<dbReference type="PROSITE" id="PS51196">
    <property type="entry name" value="SECA_MOTOR_DEAD"/>
    <property type="match status" value="1"/>
</dbReference>
<keyword evidence="7" id="KW-0653">Protein transport</keyword>
<dbReference type="OrthoDB" id="9805579at2"/>
<dbReference type="PRINTS" id="PR00906">
    <property type="entry name" value="SECA"/>
</dbReference>
<gene>
    <name evidence="14" type="ordered locus">Thicy_0353</name>
</gene>
<keyword evidence="2" id="KW-1003">Cell membrane</keyword>
<dbReference type="PANTHER" id="PTHR30612:SF0">
    <property type="entry name" value="CHLOROPLAST PROTEIN-TRANSPORTING ATPASE"/>
    <property type="match status" value="1"/>
</dbReference>
<dbReference type="PROSITE" id="PS51194">
    <property type="entry name" value="HELICASE_CTER"/>
    <property type="match status" value="1"/>
</dbReference>
<dbReference type="InterPro" id="IPR014018">
    <property type="entry name" value="SecA_motor_DEAD"/>
</dbReference>
<dbReference type="GO" id="GO:0017038">
    <property type="term" value="P:protein import"/>
    <property type="evidence" value="ECO:0007669"/>
    <property type="project" value="InterPro"/>
</dbReference>
<dbReference type="InterPro" id="IPR001650">
    <property type="entry name" value="Helicase_C-like"/>
</dbReference>
<dbReference type="GO" id="GO:0005524">
    <property type="term" value="F:ATP binding"/>
    <property type="evidence" value="ECO:0007669"/>
    <property type="project" value="UniProtKB-KW"/>
</dbReference>
<keyword evidence="10" id="KW-0472">Membrane</keyword>
<dbReference type="Pfam" id="PF01043">
    <property type="entry name" value="SecA_PP_bind"/>
    <property type="match status" value="1"/>
</dbReference>
<feature type="domain" description="SecA family profile" evidence="13">
    <location>
        <begin position="19"/>
        <end position="610"/>
    </location>
</feature>
<feature type="domain" description="Helicase ATP-binding" evidence="11">
    <location>
        <begin position="107"/>
        <end position="281"/>
    </location>
</feature>
<accession>F6DAG3</accession>
<dbReference type="InterPro" id="IPR000185">
    <property type="entry name" value="SecA"/>
</dbReference>
<evidence type="ECO:0000256" key="4">
    <source>
        <dbReference type="ARBA" id="ARBA00022519"/>
    </source>
</evidence>
<sequence>MLRAANYFEPRPIPDPPYWVVSKTVVRWQQMLGKTKLKGYWQEMAVLNQLASELPSGETLAWLDEVKRTVQRGKLQQDRQLLYKALIMLRNLADTELGMCPYDVQLLCVMAMMDGYLVQLAPGEGKTLTLGVLAVLQAWSGKPCHVITANDYLAKRDVETLMPLFQAAGIQATAVTQEMSSDQKRESYGCSIIYSTSKQLLADFLHDKLRFGGMPSRSKLSLNRLTATETDFLMPGIFAVIVDEADSILIDDATTPLIISAPEPNLLLREAVMKAKALLDLMQPGLHYKLEKEQSGVRFYAPGDALLADHLPDFPRLWHSKKRLEDLMFQAIMARDHFKLDQHYVIQDGKVEIVDESTGRVMPGRSWSYGLHQSVEERAGVELTDPSKTMEKMSFQNFFKLYHQMTGASGTLQNIHDEVYYNYRRLILNVPPRVPSKLVVAPFQLFHNREHKIAALIAQVKALHAEQKPILIGTRRISDSEDLAAHLIAAGLYIKILNAKFHAQEAEIIAQAGELGRITLATNMAGRGTDIKLVPAALTLGGLQVIMFEPHESARIDWQLFGRAGRQGQPGYAYPLVALDDEILVKNLFRFERLVMQTIRWMPAKPGQWLLNYYVELAQQRAQNKAFAKRRRINKSTREAKERLSFIKGTS</sequence>
<feature type="domain" description="Helicase C-terminal" evidence="12">
    <location>
        <begin position="452"/>
        <end position="607"/>
    </location>
</feature>
<dbReference type="RefSeq" id="WP_013834910.1">
    <property type="nucleotide sequence ID" value="NC_015581.1"/>
</dbReference>
<keyword evidence="1" id="KW-0813">Transport</keyword>
<dbReference type="KEGG" id="tcy:Thicy_0353"/>
<evidence type="ECO:0000256" key="5">
    <source>
        <dbReference type="ARBA" id="ARBA00022741"/>
    </source>
</evidence>
<dbReference type="Proteomes" id="UP000009232">
    <property type="component" value="Chromosome"/>
</dbReference>
<evidence type="ECO:0000259" key="13">
    <source>
        <dbReference type="PROSITE" id="PS51196"/>
    </source>
</evidence>
<dbReference type="InterPro" id="IPR036670">
    <property type="entry name" value="SecA_X-link_sf"/>
</dbReference>
<dbReference type="GO" id="GO:0016020">
    <property type="term" value="C:membrane"/>
    <property type="evidence" value="ECO:0007669"/>
    <property type="project" value="InterPro"/>
</dbReference>
<dbReference type="STRING" id="717773.Thicy_0353"/>
<name>F6DAG3_THICA</name>
<evidence type="ECO:0000256" key="10">
    <source>
        <dbReference type="ARBA" id="ARBA00023136"/>
    </source>
</evidence>
<dbReference type="SUPFAM" id="SSF81767">
    <property type="entry name" value="Pre-protein crosslinking domain of SecA"/>
    <property type="match status" value="1"/>
</dbReference>
<proteinExistence type="predicted"/>
<keyword evidence="6" id="KW-0067">ATP-binding</keyword>
<keyword evidence="15" id="KW-1185">Reference proteome</keyword>
<evidence type="ECO:0000256" key="1">
    <source>
        <dbReference type="ARBA" id="ARBA00022448"/>
    </source>
</evidence>
<dbReference type="HOGENOM" id="CLU_005314_3_2_6"/>
<dbReference type="GO" id="GO:0006886">
    <property type="term" value="P:intracellular protein transport"/>
    <property type="evidence" value="ECO:0007669"/>
    <property type="project" value="InterPro"/>
</dbReference>
<evidence type="ECO:0000256" key="6">
    <source>
        <dbReference type="ARBA" id="ARBA00022840"/>
    </source>
</evidence>
<dbReference type="InterPro" id="IPR014001">
    <property type="entry name" value="Helicase_ATP-bd"/>
</dbReference>
<dbReference type="Gene3D" id="3.40.50.300">
    <property type="entry name" value="P-loop containing nucleotide triphosphate hydrolases"/>
    <property type="match status" value="2"/>
</dbReference>
<dbReference type="InterPro" id="IPR011115">
    <property type="entry name" value="SecA_DEAD"/>
</dbReference>
<dbReference type="Pfam" id="PF07517">
    <property type="entry name" value="SecA_DEAD"/>
    <property type="match status" value="1"/>
</dbReference>
<dbReference type="InterPro" id="IPR011130">
    <property type="entry name" value="SecA_preprotein_X-link_dom"/>
</dbReference>
<keyword evidence="9" id="KW-0811">Translocation</keyword>
<keyword evidence="4" id="KW-0997">Cell inner membrane</keyword>
<dbReference type="SUPFAM" id="SSF52540">
    <property type="entry name" value="P-loop containing nucleoside triphosphate hydrolases"/>
    <property type="match status" value="2"/>
</dbReference>